<evidence type="ECO:0000313" key="2">
    <source>
        <dbReference type="EMBL" id="KRZ01546.1"/>
    </source>
</evidence>
<evidence type="ECO:0000313" key="3">
    <source>
        <dbReference type="Proteomes" id="UP000055024"/>
    </source>
</evidence>
<name>A0A0V1GUF2_9BILA</name>
<dbReference type="OrthoDB" id="413361at2759"/>
<dbReference type="Pfam" id="PF13976">
    <property type="entry name" value="gag_pre-integrs"/>
    <property type="match status" value="1"/>
</dbReference>
<dbReference type="EMBL" id="JYDP01000280">
    <property type="protein sequence ID" value="KRZ01546.1"/>
    <property type="molecule type" value="Genomic_DNA"/>
</dbReference>
<evidence type="ECO:0000259" key="1">
    <source>
        <dbReference type="Pfam" id="PF13976"/>
    </source>
</evidence>
<feature type="domain" description="GAG-pre-integrase" evidence="1">
    <location>
        <begin position="9"/>
        <end position="71"/>
    </location>
</feature>
<organism evidence="2 3">
    <name type="scientific">Trichinella zimbabwensis</name>
    <dbReference type="NCBI Taxonomy" id="268475"/>
    <lineage>
        <taxon>Eukaryota</taxon>
        <taxon>Metazoa</taxon>
        <taxon>Ecdysozoa</taxon>
        <taxon>Nematoda</taxon>
        <taxon>Enoplea</taxon>
        <taxon>Dorylaimia</taxon>
        <taxon>Trichinellida</taxon>
        <taxon>Trichinellidae</taxon>
        <taxon>Trichinella</taxon>
    </lineage>
</organism>
<protein>
    <recommendedName>
        <fullName evidence="1">GAG-pre-integrase domain-containing protein</fullName>
    </recommendedName>
</protein>
<dbReference type="InterPro" id="IPR025724">
    <property type="entry name" value="GAG-pre-integrase_dom"/>
</dbReference>
<dbReference type="AlphaFoldDB" id="A0A0V1GUF2"/>
<keyword evidence="3" id="KW-1185">Reference proteome</keyword>
<dbReference type="Proteomes" id="UP000055024">
    <property type="component" value="Unassembled WGS sequence"/>
</dbReference>
<proteinExistence type="predicted"/>
<sequence length="87" mass="10201">MVAYEEGDLYYVESPSFIAATAESKVPTLMEWHRRLGHLNEKRLLELTKNEKVFGMKVGKQKLLICEICIKDNPRFQRVKLRKVVVH</sequence>
<accession>A0A0V1GUF2</accession>
<gene>
    <name evidence="2" type="ORF">T11_18417</name>
</gene>
<reference evidence="2 3" key="1">
    <citation type="submission" date="2015-01" db="EMBL/GenBank/DDBJ databases">
        <title>Evolution of Trichinella species and genotypes.</title>
        <authorList>
            <person name="Korhonen P.K."/>
            <person name="Edoardo P."/>
            <person name="Giuseppe L.R."/>
            <person name="Gasser R.B."/>
        </authorList>
    </citation>
    <scope>NUCLEOTIDE SEQUENCE [LARGE SCALE GENOMIC DNA]</scope>
    <source>
        <strain evidence="2">ISS1029</strain>
    </source>
</reference>
<comment type="caution">
    <text evidence="2">The sequence shown here is derived from an EMBL/GenBank/DDBJ whole genome shotgun (WGS) entry which is preliminary data.</text>
</comment>